<proteinExistence type="predicted"/>
<reference evidence="3" key="1">
    <citation type="submission" date="2025-08" db="UniProtKB">
        <authorList>
            <consortium name="RefSeq"/>
        </authorList>
    </citation>
    <scope>IDENTIFICATION</scope>
</reference>
<keyword evidence="1" id="KW-0175">Coiled coil</keyword>
<dbReference type="Proteomes" id="UP000322000">
    <property type="component" value="Chromosome 28"/>
</dbReference>
<dbReference type="InParanoid" id="A0A7E5WWY0"/>
<feature type="coiled-coil region" evidence="1">
    <location>
        <begin position="187"/>
        <end position="214"/>
    </location>
</feature>
<dbReference type="GeneID" id="113506014"/>
<organism evidence="2 3">
    <name type="scientific">Trichoplusia ni</name>
    <name type="common">Cabbage looper</name>
    <dbReference type="NCBI Taxonomy" id="7111"/>
    <lineage>
        <taxon>Eukaryota</taxon>
        <taxon>Metazoa</taxon>
        <taxon>Ecdysozoa</taxon>
        <taxon>Arthropoda</taxon>
        <taxon>Hexapoda</taxon>
        <taxon>Insecta</taxon>
        <taxon>Pterygota</taxon>
        <taxon>Neoptera</taxon>
        <taxon>Endopterygota</taxon>
        <taxon>Lepidoptera</taxon>
        <taxon>Glossata</taxon>
        <taxon>Ditrysia</taxon>
        <taxon>Noctuoidea</taxon>
        <taxon>Noctuidae</taxon>
        <taxon>Plusiinae</taxon>
        <taxon>Trichoplusia</taxon>
    </lineage>
</organism>
<evidence type="ECO:0000256" key="1">
    <source>
        <dbReference type="SAM" id="Coils"/>
    </source>
</evidence>
<keyword evidence="2" id="KW-1185">Reference proteome</keyword>
<dbReference type="OrthoDB" id="7362285at2759"/>
<evidence type="ECO:0000313" key="3">
    <source>
        <dbReference type="RefSeq" id="XP_026744676.1"/>
    </source>
</evidence>
<gene>
    <name evidence="3" type="primary">LOC113506014</name>
</gene>
<sequence>MLIDSGSNSNIIDDRTWAQMKQSKVKVSNQQRCSDKTFLANGAKEPLKVLGSFDALIKRGSMPLPVSVAMSSTLIANELLAFIQHAIDTMDEVSILQICKTNFKEEEISSGKRLLYMSLDKLDQMPSRRRDGTEKSVQDIITLLKVTDPDDVPTFVAKDLHKLPPVTFDHVDVTRLLKDIIFLKTSLSEVQSKLEVSEKTIQELRAEVVLLRNTMSVSRSPDEASKVNTRRGAQNLSVCSFASADFDASAVIGECNAPIAKEVSASTPRRVYADAAAPNPSCVTLPRAPAPAPARVPCPAPLPAAPSVLLPRRDEDGFELVQRKKRRPKPTKNRCGKAPTKPKQLVRAAQPNTPVYISRLHYSVKRESIVQYVRQKLKYTLRVQELESNRNVNFKAFVVRVPNCFLHLVLNEDFWPQNVVFRRFRGQVPPERTKT</sequence>
<dbReference type="KEGG" id="tnl:113506014"/>
<evidence type="ECO:0000313" key="2">
    <source>
        <dbReference type="Proteomes" id="UP000322000"/>
    </source>
</evidence>
<dbReference type="AlphaFoldDB" id="A0A7E5WWY0"/>
<protein>
    <submittedName>
        <fullName evidence="3">Uncharacterized protein LOC113506014</fullName>
    </submittedName>
</protein>
<name>A0A7E5WWY0_TRINI</name>
<accession>A0A7E5WWY0</accession>
<dbReference type="RefSeq" id="XP_026744676.1">
    <property type="nucleotide sequence ID" value="XM_026888875.1"/>
</dbReference>